<evidence type="ECO:0000256" key="10">
    <source>
        <dbReference type="SAM" id="MobiDB-lite"/>
    </source>
</evidence>
<keyword evidence="7" id="KW-0949">S-adenosyl-L-methionine</keyword>
<comment type="caution">
    <text evidence="11">The sequence shown here is derived from an EMBL/GenBank/DDBJ whole genome shotgun (WGS) entry which is preliminary data.</text>
</comment>
<dbReference type="EC" id="2.1.1.85" evidence="3"/>
<feature type="compositionally biased region" description="Acidic residues" evidence="10">
    <location>
        <begin position="245"/>
        <end position="257"/>
    </location>
</feature>
<evidence type="ECO:0000256" key="7">
    <source>
        <dbReference type="ARBA" id="ARBA00022691"/>
    </source>
</evidence>
<dbReference type="VEuPathDB" id="FungiDB:P175DRAFT_0448198"/>
<dbReference type="GO" id="GO:0005737">
    <property type="term" value="C:cytoplasm"/>
    <property type="evidence" value="ECO:0007669"/>
    <property type="project" value="UniProtKB-SubCell"/>
</dbReference>
<keyword evidence="6" id="KW-0808">Transferase</keyword>
<evidence type="ECO:0000313" key="11">
    <source>
        <dbReference type="EMBL" id="KKK24559.1"/>
    </source>
</evidence>
<keyword evidence="4" id="KW-0963">Cytoplasm</keyword>
<evidence type="ECO:0000256" key="5">
    <source>
        <dbReference type="ARBA" id="ARBA00022603"/>
    </source>
</evidence>
<evidence type="ECO:0000256" key="6">
    <source>
        <dbReference type="ARBA" id="ARBA00022679"/>
    </source>
</evidence>
<keyword evidence="8" id="KW-0539">Nucleus</keyword>
<evidence type="ECO:0000256" key="4">
    <source>
        <dbReference type="ARBA" id="ARBA00022490"/>
    </source>
</evidence>
<sequence length="391" mass="42921">MTSTFSFGFSGEDIDIDDAEINDAYEMGPSAAQEAGASLPGLVEARKHEMEEWTSTLPSQIAYNTLKITSSTATATPLTIARREVFDIRAQLMVEDSAEEQNGELIAGLEKGDIKPNFYEGGFKTWECSIDLAKLLVRSDDQGGIFHKSTREDRHIIELGAGTGVPSLALFAQLLSETTETESTAAENARRTHFTFADYNSAVLRLVTFPNLLLTWNSITSHRNTAPSSEDQTEDKAADAKSREEEEEEEEEEGELDITPELVESFQRDLARRGITIKFISGAWSPAFVDLVFSSGERSEYKTLVLASETIYSPASLVAFSETLLALLRRPLAETKALVAAKKVYFGVGGGVDEFLAVLRTVSDHCLDVKERLDVKSEGVGRIILEIGQSK</sequence>
<protein>
    <recommendedName>
        <fullName evidence="3">protein-histidine N-methyltransferase</fullName>
        <ecNumber evidence="3">2.1.1.85</ecNumber>
    </recommendedName>
</protein>
<dbReference type="Gene3D" id="3.40.50.150">
    <property type="entry name" value="Vaccinia Virus protein VP39"/>
    <property type="match status" value="1"/>
</dbReference>
<name>A0A0F8UYI0_9EURO</name>
<dbReference type="OrthoDB" id="1723750at2759"/>
<feature type="compositionally biased region" description="Basic and acidic residues" evidence="10">
    <location>
        <begin position="234"/>
        <end position="244"/>
    </location>
</feature>
<accession>A0A0F8UYI0</accession>
<evidence type="ECO:0000313" key="12">
    <source>
        <dbReference type="Proteomes" id="UP000034947"/>
    </source>
</evidence>
<reference evidence="11 12" key="1">
    <citation type="submission" date="2015-02" db="EMBL/GenBank/DDBJ databases">
        <title>Draft Genome Sequences of Two Closely-Related Aflatoxigenic Aspergillus Species Obtained from the Cote d'Ivoire.</title>
        <authorList>
            <person name="Moore G.G."/>
            <person name="Beltz S.B."/>
            <person name="Mack B.M."/>
        </authorList>
    </citation>
    <scope>NUCLEOTIDE SEQUENCE [LARGE SCALE GENOMIC DNA]</scope>
    <source>
        <strain evidence="11 12">SRRC1432</strain>
    </source>
</reference>
<dbReference type="GO" id="GO:0032259">
    <property type="term" value="P:methylation"/>
    <property type="evidence" value="ECO:0007669"/>
    <property type="project" value="UniProtKB-KW"/>
</dbReference>
<keyword evidence="5" id="KW-0489">Methyltransferase</keyword>
<keyword evidence="12" id="KW-1185">Reference proteome</keyword>
<gene>
    <name evidence="11" type="ORF">AOCH_000417</name>
</gene>
<evidence type="ECO:0000256" key="3">
    <source>
        <dbReference type="ARBA" id="ARBA00012533"/>
    </source>
</evidence>
<dbReference type="InterPro" id="IPR019410">
    <property type="entry name" value="Methyltransf_16"/>
</dbReference>
<evidence type="ECO:0000256" key="2">
    <source>
        <dbReference type="ARBA" id="ARBA00004496"/>
    </source>
</evidence>
<dbReference type="Proteomes" id="UP000034947">
    <property type="component" value="Unassembled WGS sequence"/>
</dbReference>
<dbReference type="GO" id="GO:0018064">
    <property type="term" value="F:protein-L-histidine N-tele-methyltransferase activity"/>
    <property type="evidence" value="ECO:0007669"/>
    <property type="project" value="UniProtKB-EC"/>
</dbReference>
<dbReference type="InterPro" id="IPR029063">
    <property type="entry name" value="SAM-dependent_MTases_sf"/>
</dbReference>
<evidence type="ECO:0000256" key="1">
    <source>
        <dbReference type="ARBA" id="ARBA00004123"/>
    </source>
</evidence>
<dbReference type="PANTHER" id="PTHR14614">
    <property type="entry name" value="HEPATOCELLULAR CARCINOMA-ASSOCIATED ANTIGEN"/>
    <property type="match status" value="1"/>
</dbReference>
<dbReference type="EMBL" id="JYKN01000391">
    <property type="protein sequence ID" value="KKK24559.1"/>
    <property type="molecule type" value="Genomic_DNA"/>
</dbReference>
<proteinExistence type="inferred from homology"/>
<organism evidence="11 12">
    <name type="scientific">Aspergillus ochraceoroseus</name>
    <dbReference type="NCBI Taxonomy" id="138278"/>
    <lineage>
        <taxon>Eukaryota</taxon>
        <taxon>Fungi</taxon>
        <taxon>Dikarya</taxon>
        <taxon>Ascomycota</taxon>
        <taxon>Pezizomycotina</taxon>
        <taxon>Eurotiomycetes</taxon>
        <taxon>Eurotiomycetidae</taxon>
        <taxon>Eurotiales</taxon>
        <taxon>Aspergillaceae</taxon>
        <taxon>Aspergillus</taxon>
        <taxon>Aspergillus subgen. Nidulantes</taxon>
    </lineage>
</organism>
<dbReference type="PANTHER" id="PTHR14614:SF39">
    <property type="entry name" value="HISTIDINE PROTEIN METHYLTRANSFERASE 1 HOMOLOG"/>
    <property type="match status" value="1"/>
</dbReference>
<dbReference type="GO" id="GO:0005634">
    <property type="term" value="C:nucleus"/>
    <property type="evidence" value="ECO:0007669"/>
    <property type="project" value="UniProtKB-SubCell"/>
</dbReference>
<comment type="subcellular location">
    <subcellularLocation>
        <location evidence="2">Cytoplasm</location>
    </subcellularLocation>
    <subcellularLocation>
        <location evidence="1">Nucleus</location>
    </subcellularLocation>
</comment>
<evidence type="ECO:0000256" key="8">
    <source>
        <dbReference type="ARBA" id="ARBA00023242"/>
    </source>
</evidence>
<dbReference type="AlphaFoldDB" id="A0A0F8UYI0"/>
<comment type="similarity">
    <text evidence="9">Belongs to the methyltransferase superfamily. METTL18 family.</text>
</comment>
<feature type="region of interest" description="Disordered" evidence="10">
    <location>
        <begin position="223"/>
        <end position="257"/>
    </location>
</feature>
<evidence type="ECO:0000256" key="9">
    <source>
        <dbReference type="ARBA" id="ARBA00038126"/>
    </source>
</evidence>